<dbReference type="Proteomes" id="UP000634136">
    <property type="component" value="Unassembled WGS sequence"/>
</dbReference>
<reference evidence="2" key="1">
    <citation type="submission" date="2020-09" db="EMBL/GenBank/DDBJ databases">
        <title>Genome-Enabled Discovery of Anthraquinone Biosynthesis in Senna tora.</title>
        <authorList>
            <person name="Kang S.-H."/>
            <person name="Pandey R.P."/>
            <person name="Lee C.-M."/>
            <person name="Sim J.-S."/>
            <person name="Jeong J.-T."/>
            <person name="Choi B.-S."/>
            <person name="Jung M."/>
            <person name="Ginzburg D."/>
            <person name="Zhao K."/>
            <person name="Won S.Y."/>
            <person name="Oh T.-J."/>
            <person name="Yu Y."/>
            <person name="Kim N.-H."/>
            <person name="Lee O.R."/>
            <person name="Lee T.-H."/>
            <person name="Bashyal P."/>
            <person name="Kim T.-S."/>
            <person name="Lee W.-H."/>
            <person name="Kawkins C."/>
            <person name="Kim C.-K."/>
            <person name="Kim J.S."/>
            <person name="Ahn B.O."/>
            <person name="Rhee S.Y."/>
            <person name="Sohng J.K."/>
        </authorList>
    </citation>
    <scope>NUCLEOTIDE SEQUENCE</scope>
    <source>
        <tissue evidence="2">Leaf</tissue>
    </source>
</reference>
<comment type="caution">
    <text evidence="2">The sequence shown here is derived from an EMBL/GenBank/DDBJ whole genome shotgun (WGS) entry which is preliminary data.</text>
</comment>
<dbReference type="InterPro" id="IPR036691">
    <property type="entry name" value="Endo/exonu/phosph_ase_sf"/>
</dbReference>
<gene>
    <name evidence="2" type="ORF">G2W53_033917</name>
</gene>
<dbReference type="PANTHER" id="PTHR33116:SF86">
    <property type="entry name" value="REVERSE TRANSCRIPTASE DOMAIN-CONTAINING PROTEIN"/>
    <property type="match status" value="1"/>
</dbReference>
<dbReference type="InterPro" id="IPR025558">
    <property type="entry name" value="DUF4283"/>
</dbReference>
<feature type="domain" description="DUF4283" evidence="1">
    <location>
        <begin position="1"/>
        <end position="52"/>
    </location>
</feature>
<evidence type="ECO:0000313" key="2">
    <source>
        <dbReference type="EMBL" id="KAF7812941.1"/>
    </source>
</evidence>
<evidence type="ECO:0000259" key="1">
    <source>
        <dbReference type="Pfam" id="PF14111"/>
    </source>
</evidence>
<organism evidence="2 3">
    <name type="scientific">Senna tora</name>
    <dbReference type="NCBI Taxonomy" id="362788"/>
    <lineage>
        <taxon>Eukaryota</taxon>
        <taxon>Viridiplantae</taxon>
        <taxon>Streptophyta</taxon>
        <taxon>Embryophyta</taxon>
        <taxon>Tracheophyta</taxon>
        <taxon>Spermatophyta</taxon>
        <taxon>Magnoliopsida</taxon>
        <taxon>eudicotyledons</taxon>
        <taxon>Gunneridae</taxon>
        <taxon>Pentapetalae</taxon>
        <taxon>rosids</taxon>
        <taxon>fabids</taxon>
        <taxon>Fabales</taxon>
        <taxon>Fabaceae</taxon>
        <taxon>Caesalpinioideae</taxon>
        <taxon>Cassia clade</taxon>
        <taxon>Senna</taxon>
    </lineage>
</organism>
<dbReference type="Pfam" id="PF14111">
    <property type="entry name" value="DUF4283"/>
    <property type="match status" value="1"/>
</dbReference>
<keyword evidence="3" id="KW-1185">Reference proteome</keyword>
<dbReference type="Gene3D" id="3.60.10.10">
    <property type="entry name" value="Endonuclease/exonuclease/phosphatase"/>
    <property type="match status" value="1"/>
</dbReference>
<proteinExistence type="predicted"/>
<dbReference type="OrthoDB" id="1091124at2759"/>
<evidence type="ECO:0000313" key="3">
    <source>
        <dbReference type="Proteomes" id="UP000634136"/>
    </source>
</evidence>
<name>A0A834T292_9FABA</name>
<dbReference type="EMBL" id="JAAIUW010000010">
    <property type="protein sequence ID" value="KAF7812941.1"/>
    <property type="molecule type" value="Genomic_DNA"/>
</dbReference>
<protein>
    <recommendedName>
        <fullName evidence="1">DUF4283 domain-containing protein</fullName>
    </recommendedName>
</protein>
<accession>A0A834T292</accession>
<dbReference type="PANTHER" id="PTHR33116">
    <property type="entry name" value="REVERSE TRANSCRIPTASE ZINC-BINDING DOMAIN-CONTAINING PROTEIN-RELATED-RELATED"/>
    <property type="match status" value="1"/>
</dbReference>
<dbReference type="AlphaFoldDB" id="A0A834T292"/>
<sequence length="747" mass="87205">MKSMISKTWNLQEGLGIIEVASNTFMFKLDKEEDCVKILRGIPWQILGHLLIHGIPLEGFCHKNAMKLRAMLVKFTEVEDFFGENKILKSFIRVKMLVDVRRVLILGIWVPRPNLPKIWFLMKYERLQHFYYNCGTLEHYQKDEVHSKPRYEVKEQNLRDNKKVDEYKICLVEKEEVQEGMIIEKPICSNQDESMKRADNFIRSYSNSGRMILKKDRGKGKAVQAVSLNNSYIVGFPSDGEEDLNKALVIKSLADRLRLWDSIISLNHGDASPWIAMEDFNYLASNAEKKGGLTRSARRLWNFQSLLFDCCLMDMSFKGAKFTWINKQIGDDHIKERLDITVCNHRFQVTRTWREMASLGMNEIEGFLIRLNRCIRELVTWSKSTIPNSRDLVETLFKELRICMQDIFIEQKVAQMNSLLGRIEEAWDKEENFWHQRLRVNWLKARDKNTTFFHAITVKRRQRNKILSLKVDDDIWFDNEDDITDKFNDFYKKLFNTLGSREMVEVLSFVSWGVTDEKPKSHFLPKLVLENQRAFVSGRNIQNNFIVAHKARHYLKMKNFGGKIEMALKFDMNKAYNRLEWDFISIFLLKLGKIVGRVHPKRAYENGELEGIKVARGCPTLTHCFFVDDAIFFLRVKGDGYIKLKEIFEAYCLALGQATNLYKSCVFFSKNTPSGMVNETCNLLGILNIDSLGKYLGLSVIWRRSRSEALSFIRDKVIKKVQGWKQNLLSRAGREVLIKSMANTIPL</sequence>